<keyword evidence="10" id="KW-1185">Reference proteome</keyword>
<evidence type="ECO:0000256" key="1">
    <source>
        <dbReference type="ARBA" id="ARBA00010397"/>
    </source>
</evidence>
<organism evidence="9 10">
    <name type="scientific">Papaver nudicaule</name>
    <name type="common">Iceland poppy</name>
    <dbReference type="NCBI Taxonomy" id="74823"/>
    <lineage>
        <taxon>Eukaryota</taxon>
        <taxon>Viridiplantae</taxon>
        <taxon>Streptophyta</taxon>
        <taxon>Embryophyta</taxon>
        <taxon>Tracheophyta</taxon>
        <taxon>Spermatophyta</taxon>
        <taxon>Magnoliopsida</taxon>
        <taxon>Ranunculales</taxon>
        <taxon>Papaveraceae</taxon>
        <taxon>Papaveroideae</taxon>
        <taxon>Papaver</taxon>
    </lineage>
</organism>
<comment type="caution">
    <text evidence="9">The sequence shown here is derived from an EMBL/GenBank/DDBJ whole genome shotgun (WGS) entry which is preliminary data.</text>
</comment>
<dbReference type="GO" id="GO:0005850">
    <property type="term" value="C:eukaryotic translation initiation factor 2 complex"/>
    <property type="evidence" value="ECO:0007669"/>
    <property type="project" value="TreeGrafter"/>
</dbReference>
<evidence type="ECO:0000256" key="2">
    <source>
        <dbReference type="ARBA" id="ARBA00022540"/>
    </source>
</evidence>
<feature type="domain" description="Translation initiation factor IF2/IF5" evidence="8">
    <location>
        <begin position="70"/>
        <end position="179"/>
    </location>
</feature>
<evidence type="ECO:0000259" key="8">
    <source>
        <dbReference type="SMART" id="SM00653"/>
    </source>
</evidence>
<evidence type="ECO:0000313" key="10">
    <source>
        <dbReference type="Proteomes" id="UP001177140"/>
    </source>
</evidence>
<evidence type="ECO:0000256" key="4">
    <source>
        <dbReference type="ARBA" id="ARBA00054872"/>
    </source>
</evidence>
<feature type="chain" id="PRO_5041267609" description="Eukaryotic translation initiation factor 2 subunit beta" evidence="7">
    <location>
        <begin position="27"/>
        <end position="204"/>
    </location>
</feature>
<gene>
    <name evidence="9" type="ORF">MKW94_027452</name>
</gene>
<dbReference type="InterPro" id="IPR016189">
    <property type="entry name" value="Transl_init_fac_IF2/IF5_N"/>
</dbReference>
<dbReference type="AlphaFoldDB" id="A0AA42B2U6"/>
<keyword evidence="3" id="KW-0648">Protein biosynthesis</keyword>
<dbReference type="Pfam" id="PF01873">
    <property type="entry name" value="eIF-5_eIF-2B"/>
    <property type="match status" value="1"/>
</dbReference>
<dbReference type="PANTHER" id="PTHR23001">
    <property type="entry name" value="EUKARYOTIC TRANSLATION INITIATION FACTOR"/>
    <property type="match status" value="1"/>
</dbReference>
<dbReference type="InterPro" id="IPR045196">
    <property type="entry name" value="IF2/IF5"/>
</dbReference>
<dbReference type="EMBL" id="JAJJMA010315135">
    <property type="protein sequence ID" value="MCL7049362.1"/>
    <property type="molecule type" value="Genomic_DNA"/>
</dbReference>
<evidence type="ECO:0000256" key="5">
    <source>
        <dbReference type="ARBA" id="ARBA00063900"/>
    </source>
</evidence>
<keyword evidence="2" id="KW-0396">Initiation factor</keyword>
<dbReference type="GO" id="GO:0031369">
    <property type="term" value="F:translation initiation factor binding"/>
    <property type="evidence" value="ECO:0007669"/>
    <property type="project" value="TreeGrafter"/>
</dbReference>
<evidence type="ECO:0000313" key="9">
    <source>
        <dbReference type="EMBL" id="MCL7049362.1"/>
    </source>
</evidence>
<dbReference type="Proteomes" id="UP001177140">
    <property type="component" value="Unassembled WGS sequence"/>
</dbReference>
<dbReference type="FunFam" id="3.30.30.170:FF:000001">
    <property type="entry name" value="Eukaryotic translation initiation factor 2 subunit"/>
    <property type="match status" value="1"/>
</dbReference>
<comment type="function">
    <text evidence="4">Component of the eIF2 complex that functions in the early steps of protein synthesis by forming a ternary complex with GTP and initiator tRNA. This complex binds to a 40S ribosomal subunit, followed by mRNA binding to form a 43S pre-initiation complex (43S PIC). Junction of the 60S ribosomal subunit to form the 80S initiation complex is preceded by hydrolysis of the GTP bound to eIF2 and release of an eIF2-GDP binary complex. In order for eIF2 to recycle and catalyze another round of initiation, the GDP bound to eIF2 must exchange with GTP by way of a reaction catalyzed by eIF2B.</text>
</comment>
<proteinExistence type="inferred from homology"/>
<keyword evidence="7" id="KW-0732">Signal</keyword>
<protein>
    <recommendedName>
        <fullName evidence="6">Eukaryotic translation initiation factor 2 subunit beta</fullName>
    </recommendedName>
</protein>
<comment type="subunit">
    <text evidence="5">Eukaryotic translation initiation factor 2 eIF2 is a heterotrimeric complex composed of an alpha, a beta and a gamma subunit.</text>
</comment>
<comment type="similarity">
    <text evidence="1">Belongs to the eIF-2-beta/eIF-5 family.</text>
</comment>
<accession>A0AA42B2U6</accession>
<feature type="signal peptide" evidence="7">
    <location>
        <begin position="1"/>
        <end position="26"/>
    </location>
</feature>
<dbReference type="InterPro" id="IPR002735">
    <property type="entry name" value="Transl_init_fac_IF2/IF5_dom"/>
</dbReference>
<dbReference type="GO" id="GO:0003743">
    <property type="term" value="F:translation initiation factor activity"/>
    <property type="evidence" value="ECO:0007669"/>
    <property type="project" value="UniProtKB-KW"/>
</dbReference>
<dbReference type="GO" id="GO:0003729">
    <property type="term" value="F:mRNA binding"/>
    <property type="evidence" value="ECO:0007669"/>
    <property type="project" value="TreeGrafter"/>
</dbReference>
<dbReference type="SUPFAM" id="SSF100966">
    <property type="entry name" value="Translation initiation factor 2 beta, aIF2beta, N-terminal domain"/>
    <property type="match status" value="1"/>
</dbReference>
<dbReference type="InterPro" id="IPR016190">
    <property type="entry name" value="Transl_init_fac_IF2/IF5_Zn-bd"/>
</dbReference>
<evidence type="ECO:0000256" key="6">
    <source>
        <dbReference type="ARBA" id="ARBA00073542"/>
    </source>
</evidence>
<dbReference type="SUPFAM" id="SSF75689">
    <property type="entry name" value="Zinc-binding domain of translation initiation factor 2 beta"/>
    <property type="match status" value="1"/>
</dbReference>
<evidence type="ECO:0000256" key="7">
    <source>
        <dbReference type="SAM" id="SignalP"/>
    </source>
</evidence>
<sequence>MEKLLKLKKLLLILNLAPLYLPPCRGCCCGPDCCYPLQGTEAATYEYEELLARLYNMLTDNNPVLASGERRTTVLRTPQLLREGTRKTVLVNFMEICQLMHREPEHVMSFYLAEMGTSGSLDGTQMLVVRGRFDPKNFEPIQPRYVNEYVMCQGCKGADTVLFKENRLIFLRCEDCGSTRSVAPVKAGFVPRVGRRNRSWFRKT</sequence>
<evidence type="ECO:0000256" key="3">
    <source>
        <dbReference type="ARBA" id="ARBA00022917"/>
    </source>
</evidence>
<dbReference type="GO" id="GO:0001731">
    <property type="term" value="P:formation of translation preinitiation complex"/>
    <property type="evidence" value="ECO:0007669"/>
    <property type="project" value="TreeGrafter"/>
</dbReference>
<dbReference type="Gene3D" id="3.30.30.170">
    <property type="match status" value="1"/>
</dbReference>
<name>A0AA42B2U6_PAPNU</name>
<reference evidence="9" key="1">
    <citation type="submission" date="2022-03" db="EMBL/GenBank/DDBJ databases">
        <title>A functionally conserved STORR gene fusion in Papaver species that diverged 16.8 million years ago.</title>
        <authorList>
            <person name="Catania T."/>
        </authorList>
    </citation>
    <scope>NUCLEOTIDE SEQUENCE</scope>
    <source>
        <strain evidence="9">S-191538</strain>
    </source>
</reference>
<dbReference type="SMART" id="SM00653">
    <property type="entry name" value="eIF2B_5"/>
    <property type="match status" value="1"/>
</dbReference>
<dbReference type="PANTHER" id="PTHR23001:SF3">
    <property type="entry name" value="EUKARYOTIC TRANSLATION INITIATION FACTOR 2 SUBUNIT 2"/>
    <property type="match status" value="1"/>
</dbReference>